<feature type="compositionally biased region" description="Acidic residues" evidence="1">
    <location>
        <begin position="165"/>
        <end position="187"/>
    </location>
</feature>
<gene>
    <name evidence="3" type="ORF">BDA99DRAFT_515209</name>
</gene>
<dbReference type="Proteomes" id="UP001209540">
    <property type="component" value="Unassembled WGS sequence"/>
</dbReference>
<name>A0AAD5JWP1_9FUNG</name>
<dbReference type="EMBL" id="JAIXMP010000019">
    <property type="protein sequence ID" value="KAI9258099.1"/>
    <property type="molecule type" value="Genomic_DNA"/>
</dbReference>
<reference evidence="3" key="1">
    <citation type="journal article" date="2022" name="IScience">
        <title>Evolution of zygomycete secretomes and the origins of terrestrial fungal ecologies.</title>
        <authorList>
            <person name="Chang Y."/>
            <person name="Wang Y."/>
            <person name="Mondo S."/>
            <person name="Ahrendt S."/>
            <person name="Andreopoulos W."/>
            <person name="Barry K."/>
            <person name="Beard J."/>
            <person name="Benny G.L."/>
            <person name="Blankenship S."/>
            <person name="Bonito G."/>
            <person name="Cuomo C."/>
            <person name="Desiro A."/>
            <person name="Gervers K.A."/>
            <person name="Hundley H."/>
            <person name="Kuo A."/>
            <person name="LaButti K."/>
            <person name="Lang B.F."/>
            <person name="Lipzen A."/>
            <person name="O'Donnell K."/>
            <person name="Pangilinan J."/>
            <person name="Reynolds N."/>
            <person name="Sandor L."/>
            <person name="Smith M.E."/>
            <person name="Tsang A."/>
            <person name="Grigoriev I.V."/>
            <person name="Stajich J.E."/>
            <person name="Spatafora J.W."/>
        </authorList>
    </citation>
    <scope>NUCLEOTIDE SEQUENCE</scope>
    <source>
        <strain evidence="3">RSA 2281</strain>
    </source>
</reference>
<evidence type="ECO:0000256" key="1">
    <source>
        <dbReference type="SAM" id="MobiDB-lite"/>
    </source>
</evidence>
<organism evidence="3 4">
    <name type="scientific">Phascolomyces articulosus</name>
    <dbReference type="NCBI Taxonomy" id="60185"/>
    <lineage>
        <taxon>Eukaryota</taxon>
        <taxon>Fungi</taxon>
        <taxon>Fungi incertae sedis</taxon>
        <taxon>Mucoromycota</taxon>
        <taxon>Mucoromycotina</taxon>
        <taxon>Mucoromycetes</taxon>
        <taxon>Mucorales</taxon>
        <taxon>Lichtheimiaceae</taxon>
        <taxon>Phascolomyces</taxon>
    </lineage>
</organism>
<reference evidence="3" key="2">
    <citation type="submission" date="2023-02" db="EMBL/GenBank/DDBJ databases">
        <authorList>
            <consortium name="DOE Joint Genome Institute"/>
            <person name="Mondo S.J."/>
            <person name="Chang Y."/>
            <person name="Wang Y."/>
            <person name="Ahrendt S."/>
            <person name="Andreopoulos W."/>
            <person name="Barry K."/>
            <person name="Beard J."/>
            <person name="Benny G.L."/>
            <person name="Blankenship S."/>
            <person name="Bonito G."/>
            <person name="Cuomo C."/>
            <person name="Desiro A."/>
            <person name="Gervers K.A."/>
            <person name="Hundley H."/>
            <person name="Kuo A."/>
            <person name="LaButti K."/>
            <person name="Lang B.F."/>
            <person name="Lipzen A."/>
            <person name="O'Donnell K."/>
            <person name="Pangilinan J."/>
            <person name="Reynolds N."/>
            <person name="Sandor L."/>
            <person name="Smith M.W."/>
            <person name="Tsang A."/>
            <person name="Grigoriev I.V."/>
            <person name="Stajich J.E."/>
            <person name="Spatafora J.W."/>
        </authorList>
    </citation>
    <scope>NUCLEOTIDE SEQUENCE</scope>
    <source>
        <strain evidence="3">RSA 2281</strain>
    </source>
</reference>
<accession>A0AAD5JWP1</accession>
<sequence>MYKQPQPRQASYYQEKQYGKQKEYQYQYQYHQQEHENRRAPQPRHIRFDMHTNYNKLYAEACFMKLERPRIKLLKCVFCKEEKQVKEFSEMQIAKATYNLYAPSVVTEYRLKYISCLKCTDTQRKTLTCWKCTKMKSLDQFSRMQRRNNERARCLQCMKKRNDEDVNDSEPEYSSEDDSLDNWDDYL</sequence>
<protein>
    <submittedName>
        <fullName evidence="3">Stc1 domain-containing protein</fullName>
    </submittedName>
</protein>
<evidence type="ECO:0000313" key="4">
    <source>
        <dbReference type="Proteomes" id="UP001209540"/>
    </source>
</evidence>
<proteinExistence type="predicted"/>
<feature type="domain" description="Stc1" evidence="2">
    <location>
        <begin position="75"/>
        <end position="158"/>
    </location>
</feature>
<feature type="region of interest" description="Disordered" evidence="1">
    <location>
        <begin position="162"/>
        <end position="187"/>
    </location>
</feature>
<dbReference type="InterPro" id="IPR024630">
    <property type="entry name" value="Stc1"/>
</dbReference>
<evidence type="ECO:0000313" key="3">
    <source>
        <dbReference type="EMBL" id="KAI9258099.1"/>
    </source>
</evidence>
<dbReference type="AlphaFoldDB" id="A0AAD5JWP1"/>
<comment type="caution">
    <text evidence="3">The sequence shown here is derived from an EMBL/GenBank/DDBJ whole genome shotgun (WGS) entry which is preliminary data.</text>
</comment>
<keyword evidence="4" id="KW-1185">Reference proteome</keyword>
<evidence type="ECO:0000259" key="2">
    <source>
        <dbReference type="Pfam" id="PF12898"/>
    </source>
</evidence>
<dbReference type="Pfam" id="PF12898">
    <property type="entry name" value="Stc1"/>
    <property type="match status" value="1"/>
</dbReference>